<dbReference type="GO" id="GO:0006508">
    <property type="term" value="P:proteolysis"/>
    <property type="evidence" value="ECO:0007669"/>
    <property type="project" value="InterPro"/>
</dbReference>
<reference evidence="3 4" key="1">
    <citation type="journal article" date="2017" name="Genome Biol. Evol.">
        <title>Phytophthora megakarya and P. palmivora, closely related causal agents of cacao black pod rot, underwent increases in genome sizes and gene numbers by different mechanisms.</title>
        <authorList>
            <person name="Ali S.S."/>
            <person name="Shao J."/>
            <person name="Lary D.J."/>
            <person name="Kronmiller B."/>
            <person name="Shen D."/>
            <person name="Strem M.D."/>
            <person name="Amoako-Attah I."/>
            <person name="Akrofi A.Y."/>
            <person name="Begoude B.A."/>
            <person name="Ten Hoopen G.M."/>
            <person name="Coulibaly K."/>
            <person name="Kebe B.I."/>
            <person name="Melnick R.L."/>
            <person name="Guiltinan M.J."/>
            <person name="Tyler B.M."/>
            <person name="Meinhardt L.W."/>
            <person name="Bailey B.A."/>
        </authorList>
    </citation>
    <scope>NUCLEOTIDE SEQUENCE [LARGE SCALE GENOMIC DNA]</scope>
    <source>
        <strain evidence="4">sbr112.9</strain>
    </source>
</reference>
<evidence type="ECO:0000256" key="1">
    <source>
        <dbReference type="SAM" id="MobiDB-lite"/>
    </source>
</evidence>
<dbReference type="Proteomes" id="UP000237271">
    <property type="component" value="Unassembled WGS sequence"/>
</dbReference>
<accession>A0A2P4YKD0</accession>
<dbReference type="EMBL" id="NCKW01002075">
    <property type="protein sequence ID" value="POM78260.1"/>
    <property type="molecule type" value="Genomic_DNA"/>
</dbReference>
<name>A0A2P4YKD0_9STRA</name>
<dbReference type="InterPro" id="IPR001995">
    <property type="entry name" value="Peptidase_A2_cat"/>
</dbReference>
<comment type="caution">
    <text evidence="3">The sequence shown here is derived from an EMBL/GenBank/DDBJ whole genome shotgun (WGS) entry which is preliminary data.</text>
</comment>
<dbReference type="InterPro" id="IPR043502">
    <property type="entry name" value="DNA/RNA_pol_sf"/>
</dbReference>
<dbReference type="AlphaFoldDB" id="A0A2P4YKD0"/>
<proteinExistence type="predicted"/>
<evidence type="ECO:0000259" key="2">
    <source>
        <dbReference type="PROSITE" id="PS50175"/>
    </source>
</evidence>
<feature type="region of interest" description="Disordered" evidence="1">
    <location>
        <begin position="218"/>
        <end position="240"/>
    </location>
</feature>
<sequence>MASASPGRDTPVAGTIPEATDGTESGRITNAPALPAAPRYAGSTMRDRRDFMRAYETYFHALSAFDTGFGRPFIVLVSGCIGERTCKMTCLYEFQKRPNHVSESEWVAYFLQARESGLEDYTTVDAAMKYLKMWTTFPDAASRMGQLRADMHRILDEHTVEQLMMEKEQKKVVKYFIAALEPADFREAIQKRPEYTQHKALKSDIVKCYTWIGSSTGTSASKNTSYSARKSAPKSQNGALPRRSCLKCGSLARLVRQCPGITSVQVVRLLAARKAMVVSESNTGVKHVQVVPEGGAGTVPVRVTPATRAVGSDSSMIDDGNAQATIDGYMLQATLLDSGADDSVVSGGIIRALESAVVTIREYSVSRTLDPFGRHLIPVTRKVQFGEVEIETSAGPLLLRNLECLVYEEDRTLSLTIGRPVTNCLGYTTDGLLAAARTRKSEYELLNTNEVTSDHSPLGRQQAMRTRTLETLDEDGDEQDELVTSPRLAIETTCAAQEALEVKIKEAIGNGIPNKEGKQLRDLLIRYVDVFRLSFGNDPPVRGPPLRVRLKEGARSVKAKARRYPPDHKRYVKEHIQELLDHGLVVENHRSRWSSAARIVEKRQAGQYQMIVDTRAVNALTETMPWPMPDIE</sequence>
<protein>
    <recommendedName>
        <fullName evidence="2">Peptidase A2 domain-containing protein</fullName>
    </recommendedName>
</protein>
<dbReference type="Gene3D" id="3.10.10.10">
    <property type="entry name" value="HIV Type 1 Reverse Transcriptase, subunit A, domain 1"/>
    <property type="match status" value="1"/>
</dbReference>
<keyword evidence="4" id="KW-1185">Reference proteome</keyword>
<gene>
    <name evidence="3" type="ORF">PHPALM_4228</name>
</gene>
<feature type="region of interest" description="Disordered" evidence="1">
    <location>
        <begin position="1"/>
        <end position="33"/>
    </location>
</feature>
<evidence type="ECO:0000313" key="3">
    <source>
        <dbReference type="EMBL" id="POM78260.1"/>
    </source>
</evidence>
<dbReference type="InterPro" id="IPR050951">
    <property type="entry name" value="Retrovirus_Pol_polyprotein"/>
</dbReference>
<organism evidence="3 4">
    <name type="scientific">Phytophthora palmivora</name>
    <dbReference type="NCBI Taxonomy" id="4796"/>
    <lineage>
        <taxon>Eukaryota</taxon>
        <taxon>Sar</taxon>
        <taxon>Stramenopiles</taxon>
        <taxon>Oomycota</taxon>
        <taxon>Peronosporomycetes</taxon>
        <taxon>Peronosporales</taxon>
        <taxon>Peronosporaceae</taxon>
        <taxon>Phytophthora</taxon>
    </lineage>
</organism>
<dbReference type="GO" id="GO:0004190">
    <property type="term" value="F:aspartic-type endopeptidase activity"/>
    <property type="evidence" value="ECO:0007669"/>
    <property type="project" value="InterPro"/>
</dbReference>
<evidence type="ECO:0000313" key="4">
    <source>
        <dbReference type="Proteomes" id="UP000237271"/>
    </source>
</evidence>
<dbReference type="SUPFAM" id="SSF56672">
    <property type="entry name" value="DNA/RNA polymerases"/>
    <property type="match status" value="1"/>
</dbReference>
<dbReference type="PANTHER" id="PTHR37984">
    <property type="entry name" value="PROTEIN CBG26694"/>
    <property type="match status" value="1"/>
</dbReference>
<dbReference type="PROSITE" id="PS50175">
    <property type="entry name" value="ASP_PROT_RETROV"/>
    <property type="match status" value="1"/>
</dbReference>
<feature type="domain" description="Peptidase A2" evidence="2">
    <location>
        <begin position="332"/>
        <end position="346"/>
    </location>
</feature>
<dbReference type="PANTHER" id="PTHR37984:SF5">
    <property type="entry name" value="PROTEIN NYNRIN-LIKE"/>
    <property type="match status" value="1"/>
</dbReference>
<dbReference type="OrthoDB" id="127632at2759"/>
<feature type="compositionally biased region" description="Polar residues" evidence="1">
    <location>
        <begin position="218"/>
        <end position="238"/>
    </location>
</feature>